<reference evidence="6 7" key="1">
    <citation type="journal article" date="2010" name="Stand. Genomic Sci.">
        <title>Complete genome sequence of Denitrovibrio acetiphilus type strain (N2460).</title>
        <authorList>
            <person name="Kiss H."/>
            <person name="Lang E."/>
            <person name="Lapidus A."/>
            <person name="Copeland A."/>
            <person name="Nolan M."/>
            <person name="Glavina Del Rio T."/>
            <person name="Chen F."/>
            <person name="Lucas S."/>
            <person name="Tice H."/>
            <person name="Cheng J.F."/>
            <person name="Han C."/>
            <person name="Goodwin L."/>
            <person name="Pitluck S."/>
            <person name="Liolios K."/>
            <person name="Pati A."/>
            <person name="Ivanova N."/>
            <person name="Mavromatis K."/>
            <person name="Chen A."/>
            <person name="Palaniappan K."/>
            <person name="Land M."/>
            <person name="Hauser L."/>
            <person name="Chang Y.J."/>
            <person name="Jeffries C.D."/>
            <person name="Detter J.C."/>
            <person name="Brettin T."/>
            <person name="Spring S."/>
            <person name="Rohde M."/>
            <person name="Goker M."/>
            <person name="Woyke T."/>
            <person name="Bristow J."/>
            <person name="Eisen J.A."/>
            <person name="Markowitz V."/>
            <person name="Hugenholtz P."/>
            <person name="Kyrpides N.C."/>
            <person name="Klenk H.P."/>
        </authorList>
    </citation>
    <scope>NUCLEOTIDE SEQUENCE [LARGE SCALE GENOMIC DNA]</scope>
    <source>
        <strain evidence="7">DSM 12809 / NBRC 114555 / N2460</strain>
    </source>
</reference>
<dbReference type="Gene3D" id="1.10.8.60">
    <property type="match status" value="1"/>
</dbReference>
<keyword evidence="4" id="KW-0804">Transcription</keyword>
<dbReference type="InterPro" id="IPR002197">
    <property type="entry name" value="HTH_Fis"/>
</dbReference>
<organism evidence="6 7">
    <name type="scientific">Denitrovibrio acetiphilus (strain DSM 12809 / NBRC 114555 / N2460)</name>
    <dbReference type="NCBI Taxonomy" id="522772"/>
    <lineage>
        <taxon>Bacteria</taxon>
        <taxon>Pseudomonadati</taxon>
        <taxon>Deferribacterota</taxon>
        <taxon>Deferribacteres</taxon>
        <taxon>Deferribacterales</taxon>
        <taxon>Geovibrionaceae</taxon>
        <taxon>Denitrovibrio</taxon>
    </lineage>
</organism>
<dbReference type="FunFam" id="3.40.50.300:FF:000006">
    <property type="entry name" value="DNA-binding transcriptional regulator NtrC"/>
    <property type="match status" value="1"/>
</dbReference>
<dbReference type="SUPFAM" id="SSF52540">
    <property type="entry name" value="P-loop containing nucleoside triphosphate hydrolases"/>
    <property type="match status" value="1"/>
</dbReference>
<dbReference type="Pfam" id="PF00158">
    <property type="entry name" value="Sigma54_activat"/>
    <property type="match status" value="1"/>
</dbReference>
<keyword evidence="3" id="KW-0805">Transcription regulation</keyword>
<keyword evidence="2" id="KW-0067">ATP-binding</keyword>
<keyword evidence="1" id="KW-0547">Nucleotide-binding</keyword>
<dbReference type="SMART" id="SM00382">
    <property type="entry name" value="AAA"/>
    <property type="match status" value="1"/>
</dbReference>
<gene>
    <name evidence="6" type="ordered locus">Dacet_0932</name>
</gene>
<dbReference type="eggNOG" id="COG3829">
    <property type="taxonomic scope" value="Bacteria"/>
</dbReference>
<evidence type="ECO:0000256" key="1">
    <source>
        <dbReference type="ARBA" id="ARBA00022741"/>
    </source>
</evidence>
<feature type="domain" description="Sigma-54 factor interaction" evidence="5">
    <location>
        <begin position="203"/>
        <end position="426"/>
    </location>
</feature>
<keyword evidence="7" id="KW-1185">Reference proteome</keyword>
<sequence>MLNQNIFISDIISRAFIFDNTETLLDNTLSEMKKQIPVDFISMKCYFKESHSLFNLCSVGKTLFKKDTALQLPKVAKDKYPYDNVFTDIDAQNLCGNDLFTSLPVHGYSFLVLQCTYADQSLGFVSLGVKGENIYTEKHKELVRVLISPFTKVLCSEVINKNIYSYNSTTITAKTLKDMAIRDKRYTFPESKNDENTINEGCLHNLFESAKNVAKFSTSVLITGETGVGKEVFANYIHRNSTRNNEPFIKVNCGTIPENLIDNELFGHEKGAFTGADSTQKGRFELADKGTLFLDELAELPLNCQAKLLRVVQFGEFERLGGTKTIKVNVRIIAATNKDLIQMIEDGDFREDLYWRINVFPLKIPPIRERKKDIPDLITCLIMKICKRLEITEPPVISPDQMEKIIQYDWPGNVREMENFLEREIIQNFGSAQAIELKISDLDSTERHKQPDKNAACNKDMDNMMREHILKILEQTKWRISGTKGAASLLKMHPNTLRHRMKKLGLL</sequence>
<name>D4H664_DENA2</name>
<protein>
    <submittedName>
        <fullName evidence="6">Sigma54 specific transcriptional regulator, Fis family</fullName>
    </submittedName>
</protein>
<dbReference type="AlphaFoldDB" id="D4H664"/>
<dbReference type="PANTHER" id="PTHR32071">
    <property type="entry name" value="TRANSCRIPTIONAL REGULATORY PROTEIN"/>
    <property type="match status" value="1"/>
</dbReference>
<dbReference type="CDD" id="cd00009">
    <property type="entry name" value="AAA"/>
    <property type="match status" value="1"/>
</dbReference>
<dbReference type="PROSITE" id="PS00675">
    <property type="entry name" value="SIGMA54_INTERACT_1"/>
    <property type="match status" value="1"/>
</dbReference>
<dbReference type="GO" id="GO:0043565">
    <property type="term" value="F:sequence-specific DNA binding"/>
    <property type="evidence" value="ECO:0007669"/>
    <property type="project" value="InterPro"/>
</dbReference>
<dbReference type="Proteomes" id="UP000002012">
    <property type="component" value="Chromosome"/>
</dbReference>
<evidence type="ECO:0000313" key="7">
    <source>
        <dbReference type="Proteomes" id="UP000002012"/>
    </source>
</evidence>
<dbReference type="Gene3D" id="1.10.10.60">
    <property type="entry name" value="Homeodomain-like"/>
    <property type="match status" value="1"/>
</dbReference>
<dbReference type="InParanoid" id="D4H664"/>
<dbReference type="InterPro" id="IPR009057">
    <property type="entry name" value="Homeodomain-like_sf"/>
</dbReference>
<proteinExistence type="predicted"/>
<evidence type="ECO:0000256" key="3">
    <source>
        <dbReference type="ARBA" id="ARBA00023015"/>
    </source>
</evidence>
<accession>D4H664</accession>
<evidence type="ECO:0000313" key="6">
    <source>
        <dbReference type="EMBL" id="ADD67710.1"/>
    </source>
</evidence>
<dbReference type="GO" id="GO:0006355">
    <property type="term" value="P:regulation of DNA-templated transcription"/>
    <property type="evidence" value="ECO:0007669"/>
    <property type="project" value="InterPro"/>
</dbReference>
<dbReference type="InterPro" id="IPR058031">
    <property type="entry name" value="AAA_lid_NorR"/>
</dbReference>
<dbReference type="PANTHER" id="PTHR32071:SF57">
    <property type="entry name" value="C4-DICARBOXYLATE TRANSPORT TRANSCRIPTIONAL REGULATORY PROTEIN DCTD"/>
    <property type="match status" value="1"/>
</dbReference>
<dbReference type="InterPro" id="IPR025943">
    <property type="entry name" value="Sigma_54_int_dom_ATP-bd_2"/>
</dbReference>
<dbReference type="GO" id="GO:0005524">
    <property type="term" value="F:ATP binding"/>
    <property type="evidence" value="ECO:0007669"/>
    <property type="project" value="UniProtKB-KW"/>
</dbReference>
<dbReference type="STRING" id="522772.Dacet_0932"/>
<dbReference type="KEGG" id="dap:Dacet_0932"/>
<dbReference type="PROSITE" id="PS50045">
    <property type="entry name" value="SIGMA54_INTERACT_4"/>
    <property type="match status" value="1"/>
</dbReference>
<dbReference type="OrthoDB" id="9814761at2"/>
<evidence type="ECO:0000256" key="4">
    <source>
        <dbReference type="ARBA" id="ARBA00023163"/>
    </source>
</evidence>
<dbReference type="EMBL" id="CP001968">
    <property type="protein sequence ID" value="ADD67710.1"/>
    <property type="molecule type" value="Genomic_DNA"/>
</dbReference>
<dbReference type="Pfam" id="PF02954">
    <property type="entry name" value="HTH_8"/>
    <property type="match status" value="1"/>
</dbReference>
<dbReference type="SUPFAM" id="SSF46689">
    <property type="entry name" value="Homeodomain-like"/>
    <property type="match status" value="1"/>
</dbReference>
<dbReference type="InterPro" id="IPR025662">
    <property type="entry name" value="Sigma_54_int_dom_ATP-bd_1"/>
</dbReference>
<dbReference type="Pfam" id="PF25601">
    <property type="entry name" value="AAA_lid_14"/>
    <property type="match status" value="1"/>
</dbReference>
<dbReference type="PROSITE" id="PS00676">
    <property type="entry name" value="SIGMA54_INTERACT_2"/>
    <property type="match status" value="1"/>
</dbReference>
<evidence type="ECO:0000256" key="2">
    <source>
        <dbReference type="ARBA" id="ARBA00022840"/>
    </source>
</evidence>
<dbReference type="InterPro" id="IPR002078">
    <property type="entry name" value="Sigma_54_int"/>
</dbReference>
<dbReference type="PaxDb" id="522772-Dacet_0932"/>
<evidence type="ECO:0000259" key="5">
    <source>
        <dbReference type="PROSITE" id="PS50045"/>
    </source>
</evidence>
<dbReference type="HOGENOM" id="CLU_000445_0_6_0"/>
<dbReference type="Gene3D" id="3.40.50.300">
    <property type="entry name" value="P-loop containing nucleotide triphosphate hydrolases"/>
    <property type="match status" value="1"/>
</dbReference>
<dbReference type="InterPro" id="IPR003593">
    <property type="entry name" value="AAA+_ATPase"/>
</dbReference>
<dbReference type="InterPro" id="IPR027417">
    <property type="entry name" value="P-loop_NTPase"/>
</dbReference>